<reference evidence="2 3" key="1">
    <citation type="journal article" date="2014" name="Proc. Natl. Acad. Sci. U.S.A.">
        <title>Trajectory and genomic determinants of fungal-pathogen speciation and host adaptation.</title>
        <authorList>
            <person name="Hu X."/>
            <person name="Xiao G."/>
            <person name="Zheng P."/>
            <person name="Shang Y."/>
            <person name="Su Y."/>
            <person name="Zhang X."/>
            <person name="Liu X."/>
            <person name="Zhan S."/>
            <person name="St Leger R.J."/>
            <person name="Wang C."/>
        </authorList>
    </citation>
    <scope>NUCLEOTIDE SEQUENCE [LARGE SCALE GENOMIC DNA]</scope>
    <source>
        <strain evidence="2 3">ARSEF 1941</strain>
    </source>
</reference>
<organism evidence="2 3">
    <name type="scientific">Metarhizium album (strain ARSEF 1941)</name>
    <dbReference type="NCBI Taxonomy" id="1081103"/>
    <lineage>
        <taxon>Eukaryota</taxon>
        <taxon>Fungi</taxon>
        <taxon>Dikarya</taxon>
        <taxon>Ascomycota</taxon>
        <taxon>Pezizomycotina</taxon>
        <taxon>Sordariomycetes</taxon>
        <taxon>Hypocreomycetidae</taxon>
        <taxon>Hypocreales</taxon>
        <taxon>Clavicipitaceae</taxon>
        <taxon>Metarhizium</taxon>
    </lineage>
</organism>
<dbReference type="RefSeq" id="XP_040679708.1">
    <property type="nucleotide sequence ID" value="XM_040822565.1"/>
</dbReference>
<dbReference type="STRING" id="1081103.A0A0B2WYX7"/>
<keyword evidence="3" id="KW-1185">Reference proteome</keyword>
<dbReference type="GO" id="GO:0016491">
    <property type="term" value="F:oxidoreductase activity"/>
    <property type="evidence" value="ECO:0007669"/>
    <property type="project" value="InterPro"/>
</dbReference>
<dbReference type="HOGENOM" id="CLU_115019_1_2_1"/>
<dbReference type="NCBIfam" id="TIGR02118">
    <property type="entry name" value="EthD family reductase"/>
    <property type="match status" value="1"/>
</dbReference>
<gene>
    <name evidence="2" type="ORF">MAM_03766</name>
</gene>
<dbReference type="GeneID" id="63738221"/>
<protein>
    <submittedName>
        <fullName evidence="2">Ethyl tert-butyl ether degradation EthD</fullName>
    </submittedName>
</protein>
<dbReference type="OrthoDB" id="4892971at2759"/>
<dbReference type="InterPro" id="IPR009799">
    <property type="entry name" value="EthD_dom"/>
</dbReference>
<dbReference type="PANTHER" id="PTHR40260">
    <property type="entry name" value="BLR8190 PROTEIN"/>
    <property type="match status" value="1"/>
</dbReference>
<dbReference type="Gene3D" id="3.30.70.100">
    <property type="match status" value="1"/>
</dbReference>
<name>A0A0B2WYX7_METAS</name>
<evidence type="ECO:0000313" key="2">
    <source>
        <dbReference type="EMBL" id="KHN98642.1"/>
    </source>
</evidence>
<evidence type="ECO:0000256" key="1">
    <source>
        <dbReference type="ARBA" id="ARBA00005986"/>
    </source>
</evidence>
<dbReference type="EMBL" id="AZHE01000007">
    <property type="protein sequence ID" value="KHN98642.1"/>
    <property type="molecule type" value="Genomic_DNA"/>
</dbReference>
<dbReference type="AlphaFoldDB" id="A0A0B2WYX7"/>
<dbReference type="InterPro" id="IPR011008">
    <property type="entry name" value="Dimeric_a/b-barrel"/>
</dbReference>
<dbReference type="SUPFAM" id="SSF54909">
    <property type="entry name" value="Dimeric alpha+beta barrel"/>
    <property type="match status" value="1"/>
</dbReference>
<evidence type="ECO:0000313" key="3">
    <source>
        <dbReference type="Proteomes" id="UP000030816"/>
    </source>
</evidence>
<dbReference type="PANTHER" id="PTHR40260:SF2">
    <property type="entry name" value="BLR8190 PROTEIN"/>
    <property type="match status" value="1"/>
</dbReference>
<accession>A0A0B2WYX7</accession>
<dbReference type="Proteomes" id="UP000030816">
    <property type="component" value="Unassembled WGS sequence"/>
</dbReference>
<comment type="caution">
    <text evidence="2">The sequence shown here is derived from an EMBL/GenBank/DDBJ whole genome shotgun (WGS) entry which is preliminary data.</text>
</comment>
<comment type="similarity">
    <text evidence="1">Belongs to the tpcK family.</text>
</comment>
<sequence>MASITILYPSGHQFDVKYYMQTHMPLVSASWGGAGLKSWEITQFAPDQQYQIQAILEFESMAAWEAASTGESAVAVFGDIPNFTAAKPVVVKGAHLGSEKLA</sequence>
<proteinExistence type="inferred from homology"/>